<evidence type="ECO:0000259" key="1">
    <source>
        <dbReference type="Pfam" id="PF26370"/>
    </source>
</evidence>
<comment type="caution">
    <text evidence="2">The sequence shown here is derived from an EMBL/GenBank/DDBJ whole genome shotgun (WGS) entry which is preliminary data.</text>
</comment>
<dbReference type="InterPro" id="IPR058932">
    <property type="entry name" value="KDD_N"/>
</dbReference>
<dbReference type="Proteomes" id="UP000430692">
    <property type="component" value="Unassembled WGS sequence"/>
</dbReference>
<organism evidence="2 3">
    <name type="scientific">Shimazuella alba</name>
    <dbReference type="NCBI Taxonomy" id="2690964"/>
    <lineage>
        <taxon>Bacteria</taxon>
        <taxon>Bacillati</taxon>
        <taxon>Bacillota</taxon>
        <taxon>Bacilli</taxon>
        <taxon>Bacillales</taxon>
        <taxon>Thermoactinomycetaceae</taxon>
        <taxon>Shimazuella</taxon>
    </lineage>
</organism>
<dbReference type="Gene3D" id="3.90.180.10">
    <property type="entry name" value="Medium-chain alcohol dehydrogenases, catalytic domain"/>
    <property type="match status" value="1"/>
</dbReference>
<dbReference type="AlphaFoldDB" id="A0A6I4VY71"/>
<evidence type="ECO:0000313" key="2">
    <source>
        <dbReference type="EMBL" id="MXQ53012.1"/>
    </source>
</evidence>
<dbReference type="InterPro" id="IPR036291">
    <property type="entry name" value="NAD(P)-bd_dom_sf"/>
</dbReference>
<feature type="domain" description="L-erythro-3,5-diaminohexanoate dehydrogenase N-terminal" evidence="1">
    <location>
        <begin position="9"/>
        <end position="155"/>
    </location>
</feature>
<accession>A0A6I4VY71</accession>
<dbReference type="EMBL" id="WUUL01000002">
    <property type="protein sequence ID" value="MXQ53012.1"/>
    <property type="molecule type" value="Genomic_DNA"/>
</dbReference>
<dbReference type="Gene3D" id="3.40.50.720">
    <property type="entry name" value="NAD(P)-binding Rossmann-like Domain"/>
    <property type="match status" value="1"/>
</dbReference>
<protein>
    <submittedName>
        <fullName evidence="2">L-erythro-3,5-diaminohexanoate dehydrogenase</fullName>
    </submittedName>
</protein>
<proteinExistence type="predicted"/>
<evidence type="ECO:0000313" key="3">
    <source>
        <dbReference type="Proteomes" id="UP000430692"/>
    </source>
</evidence>
<name>A0A6I4VY71_9BACL</name>
<sequence>MLSHYYGLHRTLSPAGVFPQPAWSLDPSLPIHPTELLVDIEALHIDSASFTQLKQEANGSLDLLTSKIKNIILDRGKMHNPVTGSGGMFIGRVKEVGEQFADPSIRSGQMIASLVSLTLTPLSLTKIKSIDMVTGQIEIDGHAILFSSSPFAVLPKDMNQRVALAVLDVCGAPAQAARFIEPHHVVVVLGAGGKSGLLTLAEARRKVDQSGIVIAMEHSKNMCKEVEALSLAHHVCCVDATNPVAVLEAVSDLTDSELADITFNCVNVPGTELSSIVATRDEGIVYFFSMAVQFTSAALGAEGIGKDVKLMIGNGYAPGHANHTLELLRNSPSLMELFTRRYGS</sequence>
<reference evidence="2 3" key="1">
    <citation type="submission" date="2019-12" db="EMBL/GenBank/DDBJ databases">
        <title>Whole-genome analyses of novel actinobacteria.</title>
        <authorList>
            <person name="Sahin N."/>
            <person name="Saygin H."/>
        </authorList>
    </citation>
    <scope>NUCLEOTIDE SEQUENCE [LARGE SCALE GENOMIC DNA]</scope>
    <source>
        <strain evidence="2 3">KC615</strain>
    </source>
</reference>
<keyword evidence="3" id="KW-1185">Reference proteome</keyword>
<dbReference type="Pfam" id="PF26370">
    <property type="entry name" value="KDD_N"/>
    <property type="match status" value="1"/>
</dbReference>
<dbReference type="RefSeq" id="WP_160800346.1">
    <property type="nucleotide sequence ID" value="NZ_WUUL01000002.1"/>
</dbReference>
<gene>
    <name evidence="2" type="ORF">GSM42_04535</name>
</gene>
<dbReference type="SUPFAM" id="SSF51735">
    <property type="entry name" value="NAD(P)-binding Rossmann-fold domains"/>
    <property type="match status" value="1"/>
</dbReference>